<dbReference type="InterPro" id="IPR049730">
    <property type="entry name" value="SNF2/RAD54-like_C"/>
</dbReference>
<keyword evidence="1" id="KW-0378">Hydrolase</keyword>
<feature type="domain" description="Helicase C-terminal" evidence="4">
    <location>
        <begin position="530"/>
        <end position="692"/>
    </location>
</feature>
<feature type="region of interest" description="Disordered" evidence="2">
    <location>
        <begin position="439"/>
        <end position="500"/>
    </location>
</feature>
<dbReference type="InterPro" id="IPR038718">
    <property type="entry name" value="SNF2-like_sf"/>
</dbReference>
<dbReference type="PANTHER" id="PTHR45629">
    <property type="entry name" value="SNF2/RAD54 FAMILY MEMBER"/>
    <property type="match status" value="1"/>
</dbReference>
<evidence type="ECO:0000259" key="3">
    <source>
        <dbReference type="PROSITE" id="PS51192"/>
    </source>
</evidence>
<feature type="domain" description="Helicase ATP-binding" evidence="3">
    <location>
        <begin position="103"/>
        <end position="274"/>
    </location>
</feature>
<comment type="caution">
    <text evidence="5">The sequence shown here is derived from an EMBL/GenBank/DDBJ whole genome shotgun (WGS) entry which is preliminary data.</text>
</comment>
<dbReference type="EMBL" id="JALJOT010000006">
    <property type="protein sequence ID" value="KAK9909741.1"/>
    <property type="molecule type" value="Genomic_DNA"/>
</dbReference>
<gene>
    <name evidence="5" type="ORF">WJX75_006802</name>
</gene>
<protein>
    <submittedName>
        <fullName evidence="5">Uncharacterized protein</fullName>
    </submittedName>
</protein>
<dbReference type="Pfam" id="PF00176">
    <property type="entry name" value="SNF2-rel_dom"/>
    <property type="match status" value="1"/>
</dbReference>
<evidence type="ECO:0000256" key="1">
    <source>
        <dbReference type="ARBA" id="ARBA00022801"/>
    </source>
</evidence>
<dbReference type="CDD" id="cd18793">
    <property type="entry name" value="SF2_C_SNF"/>
    <property type="match status" value="1"/>
</dbReference>
<feature type="region of interest" description="Disordered" evidence="2">
    <location>
        <begin position="36"/>
        <end position="71"/>
    </location>
</feature>
<name>A0ABR2YT14_9CHLO</name>
<accession>A0ABR2YT14</accession>
<organism evidence="5 6">
    <name type="scientific">Coccomyxa subellipsoidea</name>
    <dbReference type="NCBI Taxonomy" id="248742"/>
    <lineage>
        <taxon>Eukaryota</taxon>
        <taxon>Viridiplantae</taxon>
        <taxon>Chlorophyta</taxon>
        <taxon>core chlorophytes</taxon>
        <taxon>Trebouxiophyceae</taxon>
        <taxon>Trebouxiophyceae incertae sedis</taxon>
        <taxon>Coccomyxaceae</taxon>
        <taxon>Coccomyxa</taxon>
    </lineage>
</organism>
<dbReference type="Gene3D" id="1.20.120.850">
    <property type="entry name" value="SWI2/SNF2 ATPases, N-terminal domain"/>
    <property type="match status" value="1"/>
</dbReference>
<dbReference type="InterPro" id="IPR001650">
    <property type="entry name" value="Helicase_C-like"/>
</dbReference>
<dbReference type="Pfam" id="PF00271">
    <property type="entry name" value="Helicase_C"/>
    <property type="match status" value="1"/>
</dbReference>
<feature type="region of interest" description="Disordered" evidence="2">
    <location>
        <begin position="754"/>
        <end position="805"/>
    </location>
</feature>
<evidence type="ECO:0000256" key="2">
    <source>
        <dbReference type="SAM" id="MobiDB-lite"/>
    </source>
</evidence>
<feature type="region of interest" description="Disordered" evidence="2">
    <location>
        <begin position="872"/>
        <end position="904"/>
    </location>
</feature>
<keyword evidence="6" id="KW-1185">Reference proteome</keyword>
<feature type="compositionally biased region" description="Acidic residues" evidence="2">
    <location>
        <begin position="462"/>
        <end position="495"/>
    </location>
</feature>
<feature type="compositionally biased region" description="Low complexity" evidence="2">
    <location>
        <begin position="874"/>
        <end position="898"/>
    </location>
</feature>
<dbReference type="InterPro" id="IPR050496">
    <property type="entry name" value="SNF2_RAD54_helicase_repair"/>
</dbReference>
<dbReference type="InterPro" id="IPR014001">
    <property type="entry name" value="Helicase_ATP-bd"/>
</dbReference>
<dbReference type="SMART" id="SM00487">
    <property type="entry name" value="DEXDc"/>
    <property type="match status" value="1"/>
</dbReference>
<dbReference type="InterPro" id="IPR027417">
    <property type="entry name" value="P-loop_NTPase"/>
</dbReference>
<dbReference type="PROSITE" id="PS51192">
    <property type="entry name" value="HELICASE_ATP_BIND_1"/>
    <property type="match status" value="1"/>
</dbReference>
<dbReference type="Gene3D" id="3.40.50.300">
    <property type="entry name" value="P-loop containing nucleotide triphosphate hydrolases"/>
    <property type="match status" value="1"/>
</dbReference>
<evidence type="ECO:0000259" key="4">
    <source>
        <dbReference type="PROSITE" id="PS51194"/>
    </source>
</evidence>
<proteinExistence type="predicted"/>
<evidence type="ECO:0000313" key="6">
    <source>
        <dbReference type="Proteomes" id="UP001491310"/>
    </source>
</evidence>
<evidence type="ECO:0000313" key="5">
    <source>
        <dbReference type="EMBL" id="KAK9909741.1"/>
    </source>
</evidence>
<feature type="region of interest" description="Disordered" evidence="2">
    <location>
        <begin position="328"/>
        <end position="360"/>
    </location>
</feature>
<reference evidence="5 6" key="1">
    <citation type="journal article" date="2024" name="Nat. Commun.">
        <title>Phylogenomics reveals the evolutionary origins of lichenization in chlorophyte algae.</title>
        <authorList>
            <person name="Puginier C."/>
            <person name="Libourel C."/>
            <person name="Otte J."/>
            <person name="Skaloud P."/>
            <person name="Haon M."/>
            <person name="Grisel S."/>
            <person name="Petersen M."/>
            <person name="Berrin J.G."/>
            <person name="Delaux P.M."/>
            <person name="Dal Grande F."/>
            <person name="Keller J."/>
        </authorList>
    </citation>
    <scope>NUCLEOTIDE SEQUENCE [LARGE SCALE GENOMIC DNA]</scope>
    <source>
        <strain evidence="5 6">SAG 216-7</strain>
    </source>
</reference>
<sequence length="969" mass="104075">MAAQPTFKRLQKKASDHEVDSLTDSLCSLNVKAGSGASNSALESPPGVFKPLHRPGSAHQQPSSQTAQEGEGMCLGDSNEFKLDPAVSRKLYAHQVEGVKWLWSLHRLGRGGILGDDMGLGKTMQCAAFISGMVKSHQARRALVVAPKTLLAHWEKELSVCGLASLTHEFYGTSQSARGDSLQAVLRKQGVLLTTYGMILHNAAALSQGLPADSEEPLWDILILDEGHKIKNPRTQLAQKLREIPAKLPVIISGTPIQNDLMEMHALMDFVCPGLLGEARFFKQEFVRPITGGTDKGATERAQSLGAAKAAELRTRIGPYFLRREKQHVLGPSSDSGSTGDKVAEGDAAREAGSTGVAKPQAMGRKNDLVVWLKLQPMQRRIYEAFLNSSAIKAALNKTGSALAALTVLKKVCDHPALLSDNAADLVATGGKKLAAGKRQVVRKASGGAKGPRMGSLGNFIVDDDEEESTDEESSSNESESTEEDSSESEEDDITPDLAGGDTWGNFAEDGCVEQKLLDELATKGTSASCKTRFVLALVNELVGGGHRVLVFSQSRLMLDILAGGLQHAYLRIDGSVSSAAERQARVARFQCGGQAPPVFLLTSQVGGLGLTLTAADRVIIVDPSWNPSMDNQAVDRAFRIGQSRDVVVYRLITCGTVEEKIYCKQVYKGGLFRTGTEEGIQTAYFSSQDLRDLFRLEPAELEASTTQRQLDQQHGHQRRYSPELTQHLQLLQGIRSFAGVSDHDLLYSEKGAEPAGQQVGSGAQFPELPPPGQRSASAPSAIHRKPSAKAASKPGPGWQGSGDISDLFKRSLSLGLPDGMQPNADVTREARVAELKASIQRYETMLKTMSFPDGGARILARISEQRNLLAETTAQGAGSQSISGTTATAGGSASNAAPDAVQQEAARLREENSRLKQKLRRYVDALSNPAALAQMTDGGLHVKTRAKALSKERERIKGRLAELEASMQ</sequence>
<feature type="compositionally biased region" description="Polar residues" evidence="2">
    <location>
        <begin position="58"/>
        <end position="68"/>
    </location>
</feature>
<dbReference type="SUPFAM" id="SSF52540">
    <property type="entry name" value="P-loop containing nucleoside triphosphate hydrolases"/>
    <property type="match status" value="2"/>
</dbReference>
<dbReference type="Gene3D" id="3.40.50.10810">
    <property type="entry name" value="Tandem AAA-ATPase domain"/>
    <property type="match status" value="1"/>
</dbReference>
<dbReference type="PROSITE" id="PS51194">
    <property type="entry name" value="HELICASE_CTER"/>
    <property type="match status" value="1"/>
</dbReference>
<dbReference type="Proteomes" id="UP001491310">
    <property type="component" value="Unassembled WGS sequence"/>
</dbReference>
<dbReference type="PANTHER" id="PTHR45629:SF7">
    <property type="entry name" value="DNA EXCISION REPAIR PROTEIN ERCC-6-RELATED"/>
    <property type="match status" value="1"/>
</dbReference>
<dbReference type="InterPro" id="IPR000330">
    <property type="entry name" value="SNF2_N"/>
</dbReference>
<dbReference type="SMART" id="SM00490">
    <property type="entry name" value="HELICc"/>
    <property type="match status" value="1"/>
</dbReference>